<feature type="binding site" evidence="2">
    <location>
        <begin position="45"/>
        <end position="47"/>
    </location>
    <ligand>
        <name>substrate</name>
    </ligand>
</feature>
<dbReference type="SUPFAM" id="SSF100950">
    <property type="entry name" value="NagB/RpiA/CoA transferase-like"/>
    <property type="match status" value="1"/>
</dbReference>
<dbReference type="NCBIfam" id="TIGR00512">
    <property type="entry name" value="salvage_mtnA"/>
    <property type="match status" value="1"/>
</dbReference>
<dbReference type="PANTHER" id="PTHR43475">
    <property type="entry name" value="METHYLTHIORIBOSE-1-PHOSPHATE ISOMERASE"/>
    <property type="match status" value="1"/>
</dbReference>
<dbReference type="InterPro" id="IPR042529">
    <property type="entry name" value="IF_2B-like_C"/>
</dbReference>
<dbReference type="UniPathway" id="UPA00904">
    <property type="reaction ID" value="UER00874"/>
</dbReference>
<dbReference type="OrthoDB" id="9803436at2"/>
<evidence type="ECO:0000256" key="2">
    <source>
        <dbReference type="HAMAP-Rule" id="MF_01678"/>
    </source>
</evidence>
<dbReference type="EMBL" id="OKRB01000130">
    <property type="protein sequence ID" value="SPE29033.1"/>
    <property type="molecule type" value="Genomic_DNA"/>
</dbReference>
<dbReference type="Pfam" id="PF01008">
    <property type="entry name" value="IF-2B"/>
    <property type="match status" value="1"/>
</dbReference>
<dbReference type="InterPro" id="IPR005251">
    <property type="entry name" value="IF-M1Pi"/>
</dbReference>
<dbReference type="InterPro" id="IPR000649">
    <property type="entry name" value="IF-2B-related"/>
</dbReference>
<comment type="similarity">
    <text evidence="2">Belongs to the EIF-2B alpha/beta/delta subunits family. MtnA subfamily.</text>
</comment>
<evidence type="ECO:0000256" key="1">
    <source>
        <dbReference type="ARBA" id="ARBA00023235"/>
    </source>
</evidence>
<protein>
    <recommendedName>
        <fullName evidence="2">Methylthioribose-1-phosphate isomerase</fullName>
        <shortName evidence="2">M1Pi</shortName>
        <shortName evidence="2">MTR-1-P isomerase</shortName>
        <ecNumber evidence="2">5.3.1.23</ecNumber>
    </recommendedName>
    <alternativeName>
        <fullName evidence="2">S-methyl-5-thioribose-1-phosphate isomerase</fullName>
    </alternativeName>
</protein>
<feature type="binding site" evidence="2">
    <location>
        <begin position="248"/>
        <end position="249"/>
    </location>
    <ligand>
        <name>substrate</name>
    </ligand>
</feature>
<name>A0A2N9M0Q4_9BACT</name>
<dbReference type="GO" id="GO:0046523">
    <property type="term" value="F:S-methyl-5-thioribose-1-phosphate isomerase activity"/>
    <property type="evidence" value="ECO:0007669"/>
    <property type="project" value="UniProtKB-UniRule"/>
</dbReference>
<dbReference type="Gene3D" id="1.20.120.420">
    <property type="entry name" value="translation initiation factor eif-2b, domain 1"/>
    <property type="match status" value="1"/>
</dbReference>
<dbReference type="InterPro" id="IPR037171">
    <property type="entry name" value="NagB/RpiA_transferase-like"/>
</dbReference>
<comment type="pathway">
    <text evidence="2">Amino-acid biosynthesis; L-methionine biosynthesis via salvage pathway; L-methionine from S-methyl-5-thio-alpha-D-ribose 1-phosphate: step 1/6.</text>
</comment>
<accession>A0A2N9M0Q4</accession>
<dbReference type="GO" id="GO:0019509">
    <property type="term" value="P:L-methionine salvage from methylthioadenosine"/>
    <property type="evidence" value="ECO:0007669"/>
    <property type="project" value="UniProtKB-UniRule"/>
</dbReference>
<feature type="binding site" evidence="2">
    <location>
        <position position="88"/>
    </location>
    <ligand>
        <name>substrate</name>
    </ligand>
</feature>
<feature type="active site" description="Proton donor" evidence="2">
    <location>
        <position position="238"/>
    </location>
</feature>
<feature type="site" description="Transition state stabilizer" evidence="2">
    <location>
        <position position="158"/>
    </location>
</feature>
<evidence type="ECO:0000313" key="4">
    <source>
        <dbReference type="Proteomes" id="UP000239735"/>
    </source>
</evidence>
<dbReference type="NCBIfam" id="TIGR00524">
    <property type="entry name" value="eIF-2B_rel"/>
    <property type="match status" value="1"/>
</dbReference>
<dbReference type="InterPro" id="IPR011559">
    <property type="entry name" value="Initiation_fac_2B_a/b/d"/>
</dbReference>
<dbReference type="FunFam" id="3.40.50.10470:FF:000006">
    <property type="entry name" value="Methylthioribose-1-phosphate isomerase"/>
    <property type="match status" value="1"/>
</dbReference>
<organism evidence="3 4">
    <name type="scientific">Candidatus Sulfuritelmatomonas gaucii</name>
    <dbReference type="NCBI Taxonomy" id="2043161"/>
    <lineage>
        <taxon>Bacteria</taxon>
        <taxon>Pseudomonadati</taxon>
        <taxon>Acidobacteriota</taxon>
        <taxon>Terriglobia</taxon>
        <taxon>Terriglobales</taxon>
        <taxon>Acidobacteriaceae</taxon>
        <taxon>Candidatus Sulfuritelmatomonas</taxon>
    </lineage>
</organism>
<dbReference type="FunFam" id="1.20.120.420:FF:000003">
    <property type="entry name" value="Methylthioribose-1-phosphate isomerase"/>
    <property type="match status" value="1"/>
</dbReference>
<keyword evidence="2" id="KW-0028">Amino-acid biosynthesis</keyword>
<dbReference type="Proteomes" id="UP000239735">
    <property type="component" value="Unassembled WGS sequence"/>
</dbReference>
<gene>
    <name evidence="2 3" type="primary">mtnA</name>
    <name evidence="3" type="ORF">SBA5_70123</name>
</gene>
<dbReference type="HAMAP" id="MF_01678">
    <property type="entry name" value="Salvage_MtnA"/>
    <property type="match status" value="1"/>
</dbReference>
<keyword evidence="2" id="KW-0486">Methionine biosynthesis</keyword>
<keyword evidence="1 2" id="KW-0413">Isomerase</keyword>
<dbReference type="InterPro" id="IPR027363">
    <property type="entry name" value="M1Pi_N"/>
</dbReference>
<evidence type="ECO:0000313" key="3">
    <source>
        <dbReference type="EMBL" id="SPE29033.1"/>
    </source>
</evidence>
<reference evidence="4" key="1">
    <citation type="submission" date="2018-02" db="EMBL/GenBank/DDBJ databases">
        <authorList>
            <person name="Hausmann B."/>
        </authorList>
    </citation>
    <scope>NUCLEOTIDE SEQUENCE [LARGE SCALE GENOMIC DNA]</scope>
    <source>
        <strain evidence="4">Peat soil MAG SbA5</strain>
    </source>
</reference>
<dbReference type="NCBIfam" id="NF004326">
    <property type="entry name" value="PRK05720.1"/>
    <property type="match status" value="1"/>
</dbReference>
<feature type="binding site" evidence="2">
    <location>
        <position position="197"/>
    </location>
    <ligand>
        <name>substrate</name>
    </ligand>
</feature>
<comment type="catalytic activity">
    <reaction evidence="2">
        <text>5-(methylsulfanyl)-alpha-D-ribose 1-phosphate = 5-(methylsulfanyl)-D-ribulose 1-phosphate</text>
        <dbReference type="Rhea" id="RHEA:19989"/>
        <dbReference type="ChEBI" id="CHEBI:58533"/>
        <dbReference type="ChEBI" id="CHEBI:58548"/>
        <dbReference type="EC" id="5.3.1.23"/>
    </reaction>
</comment>
<dbReference type="EC" id="5.3.1.23" evidence="2"/>
<dbReference type="AlphaFoldDB" id="A0A2N9M0Q4"/>
<comment type="function">
    <text evidence="2">Catalyzes the interconversion of methylthioribose-1-phosphate (MTR-1-P) into methylthioribulose-1-phosphate (MTRu-1-P).</text>
</comment>
<proteinExistence type="inferred from homology"/>
<dbReference type="PANTHER" id="PTHR43475:SF1">
    <property type="entry name" value="METHYLTHIORIBOSE-1-PHOSPHATE ISOMERASE"/>
    <property type="match status" value="1"/>
</dbReference>
<sequence length="348" mass="37066">MIPTLTWTPEGVRFIDQTRLPLEESYVLATTYEQVADVIVTMVVRGAPAIGVSAAYGVALGAKNSQASTVAEFAPEFERICARLAATRPTAVNLFWAIDRMKSLFAKLAGAGASLAQIQEKLLAEAHAMYDEDIAACKTMGAHGAALLPDECGVLTHCNAGALATCGYGTALGVIRAAVEHGKKIHVYADETRPFLQGARLTAWELMADHILTTVICDNMAASLMRQGKIQAVVVGADRIAANGDAANKIGTYNVAILAREHSIPFYVAAPWSTIDLATATGDAIPIEERPAKEVTHHAGKQLTPNGVGICNPAFDVTPAKYITAIITERGVMRAPYFESLKEMELVS</sequence>
<dbReference type="Gene3D" id="3.40.50.10470">
    <property type="entry name" value="Translation initiation factor eif-2b, domain 2"/>
    <property type="match status" value="1"/>
</dbReference>